<dbReference type="InterPro" id="IPR050245">
    <property type="entry name" value="PrsA_foldase"/>
</dbReference>
<keyword evidence="11" id="KW-1185">Reference proteome</keyword>
<feature type="domain" description="PpiC" evidence="9">
    <location>
        <begin position="130"/>
        <end position="221"/>
    </location>
</feature>
<dbReference type="InterPro" id="IPR023058">
    <property type="entry name" value="PPIase_PpiC_CS"/>
</dbReference>
<dbReference type="InterPro" id="IPR000297">
    <property type="entry name" value="PPIase_PpiC"/>
</dbReference>
<evidence type="ECO:0000256" key="3">
    <source>
        <dbReference type="ARBA" id="ARBA00013194"/>
    </source>
</evidence>
<evidence type="ECO:0000313" key="10">
    <source>
        <dbReference type="EMBL" id="KAB7650187.1"/>
    </source>
</evidence>
<evidence type="ECO:0000313" key="11">
    <source>
        <dbReference type="Proteomes" id="UP000469462"/>
    </source>
</evidence>
<proteinExistence type="inferred from homology"/>
<dbReference type="InterPro" id="IPR027304">
    <property type="entry name" value="Trigger_fact/SurA_dom_sf"/>
</dbReference>
<keyword evidence="7" id="KW-0175">Coiled coil</keyword>
<comment type="caution">
    <text evidence="10">The sequence shown here is derived from an EMBL/GenBank/DDBJ whole genome shotgun (WGS) entry which is preliminary data.</text>
</comment>
<dbReference type="SUPFAM" id="SSF109998">
    <property type="entry name" value="Triger factor/SurA peptide-binding domain-like"/>
    <property type="match status" value="1"/>
</dbReference>
<feature type="coiled-coil region" evidence="7">
    <location>
        <begin position="228"/>
        <end position="255"/>
    </location>
</feature>
<dbReference type="Gene3D" id="3.10.50.40">
    <property type="match status" value="1"/>
</dbReference>
<gene>
    <name evidence="10" type="ORF">GBM96_09645</name>
</gene>
<dbReference type="InterPro" id="IPR046357">
    <property type="entry name" value="PPIase_dom_sf"/>
</dbReference>
<dbReference type="EMBL" id="WEHW01000047">
    <property type="protein sequence ID" value="KAB7650187.1"/>
    <property type="molecule type" value="Genomic_DNA"/>
</dbReference>
<evidence type="ECO:0000256" key="1">
    <source>
        <dbReference type="ARBA" id="ARBA00000971"/>
    </source>
</evidence>
<feature type="chain" id="PRO_5042493363" description="peptidylprolyl isomerase" evidence="8">
    <location>
        <begin position="23"/>
        <end position="261"/>
    </location>
</feature>
<protein>
    <recommendedName>
        <fullName evidence="3">peptidylprolyl isomerase</fullName>
        <ecNumber evidence="3">5.2.1.8</ecNumber>
    </recommendedName>
</protein>
<organism evidence="10 11">
    <name type="scientific">Sutterella seckii</name>
    <dbReference type="NCBI Taxonomy" id="1944635"/>
    <lineage>
        <taxon>Bacteria</taxon>
        <taxon>Pseudomonadati</taxon>
        <taxon>Pseudomonadota</taxon>
        <taxon>Betaproteobacteria</taxon>
        <taxon>Burkholderiales</taxon>
        <taxon>Sutterellaceae</taxon>
        <taxon>Sutterella</taxon>
    </lineage>
</organism>
<evidence type="ECO:0000256" key="7">
    <source>
        <dbReference type="SAM" id="Coils"/>
    </source>
</evidence>
<feature type="signal peptide" evidence="8">
    <location>
        <begin position="1"/>
        <end position="22"/>
    </location>
</feature>
<evidence type="ECO:0000256" key="5">
    <source>
        <dbReference type="ARBA" id="ARBA00023235"/>
    </source>
</evidence>
<accession>A0AAI9SAR3</accession>
<dbReference type="AlphaFoldDB" id="A0AAI9SAR3"/>
<dbReference type="Proteomes" id="UP000469462">
    <property type="component" value="Unassembled WGS sequence"/>
</dbReference>
<dbReference type="RefSeq" id="WP_139687919.1">
    <property type="nucleotide sequence ID" value="NZ_WEHW01000047.1"/>
</dbReference>
<evidence type="ECO:0000256" key="2">
    <source>
        <dbReference type="ARBA" id="ARBA00007656"/>
    </source>
</evidence>
<name>A0AAI9SAR3_9BURK</name>
<evidence type="ECO:0000259" key="9">
    <source>
        <dbReference type="PROSITE" id="PS50198"/>
    </source>
</evidence>
<evidence type="ECO:0000256" key="8">
    <source>
        <dbReference type="SAM" id="SignalP"/>
    </source>
</evidence>
<comment type="similarity">
    <text evidence="2">Belongs to the PpiC/parvulin rotamase family.</text>
</comment>
<keyword evidence="4 6" id="KW-0697">Rotamase</keyword>
<evidence type="ECO:0000256" key="6">
    <source>
        <dbReference type="PROSITE-ProRule" id="PRU00278"/>
    </source>
</evidence>
<dbReference type="PANTHER" id="PTHR47245:SF2">
    <property type="entry name" value="PEPTIDYL-PROLYL CIS-TRANS ISOMERASE HP_0175-RELATED"/>
    <property type="match status" value="1"/>
</dbReference>
<keyword evidence="8" id="KW-0732">Signal</keyword>
<evidence type="ECO:0000256" key="4">
    <source>
        <dbReference type="ARBA" id="ARBA00023110"/>
    </source>
</evidence>
<reference evidence="10 11" key="1">
    <citation type="submission" date="2019-10" db="EMBL/GenBank/DDBJ databases">
        <title>Genome diversity of Sutterella seckii.</title>
        <authorList>
            <person name="Chaplin A.V."/>
            <person name="Sokolova S.R."/>
            <person name="Mosin K.A."/>
            <person name="Ivanova E.L."/>
            <person name="Kochetkova T.O."/>
            <person name="Goltsov A.Y."/>
            <person name="Trofimov D.Y."/>
            <person name="Efimov B.A."/>
        </authorList>
    </citation>
    <scope>NUCLEOTIDE SEQUENCE [LARGE SCALE GENOMIC DNA]</scope>
    <source>
        <strain evidence="10 11">ASD3426</strain>
    </source>
</reference>
<keyword evidence="5 6" id="KW-0413">Isomerase</keyword>
<dbReference type="PANTHER" id="PTHR47245">
    <property type="entry name" value="PEPTIDYLPROLYL ISOMERASE"/>
    <property type="match status" value="1"/>
</dbReference>
<dbReference type="PROSITE" id="PS01096">
    <property type="entry name" value="PPIC_PPIASE_1"/>
    <property type="match status" value="1"/>
</dbReference>
<comment type="catalytic activity">
    <reaction evidence="1">
        <text>[protein]-peptidylproline (omega=180) = [protein]-peptidylproline (omega=0)</text>
        <dbReference type="Rhea" id="RHEA:16237"/>
        <dbReference type="Rhea" id="RHEA-COMP:10747"/>
        <dbReference type="Rhea" id="RHEA-COMP:10748"/>
        <dbReference type="ChEBI" id="CHEBI:83833"/>
        <dbReference type="ChEBI" id="CHEBI:83834"/>
        <dbReference type="EC" id="5.2.1.8"/>
    </reaction>
</comment>
<sequence length="261" mass="29138">MFKRTLLTGAVLSLGFVAAAQAEFKVMTVNGEKVSVQRQEEVYNNAVKAGAKAGPQLEDQVRRAITEETVLLQEAAKARIERTKEYRTAIDRAGKQLKVQLLVSEYAKKNPVSDKEARAAYDKARAAYGDTEYQVRHILVKTQDEATKLIERINKGEKFENLAKQYSIDPQSRDQGGLVGWLVPSNVDQAFGNAFKVLSAGSVAQAPILNQYGYHIVKLDAKRKAENFPTWESQKQSLKDQLSELKAKNHFAELVKKAKVN</sequence>
<dbReference type="SUPFAM" id="SSF54534">
    <property type="entry name" value="FKBP-like"/>
    <property type="match status" value="1"/>
</dbReference>
<dbReference type="GO" id="GO:0003755">
    <property type="term" value="F:peptidyl-prolyl cis-trans isomerase activity"/>
    <property type="evidence" value="ECO:0007669"/>
    <property type="project" value="UniProtKB-KW"/>
</dbReference>
<dbReference type="EC" id="5.2.1.8" evidence="3"/>
<dbReference type="Pfam" id="PF00639">
    <property type="entry name" value="Rotamase"/>
    <property type="match status" value="1"/>
</dbReference>
<dbReference type="PROSITE" id="PS50198">
    <property type="entry name" value="PPIC_PPIASE_2"/>
    <property type="match status" value="1"/>
</dbReference>